<dbReference type="GO" id="GO:0042173">
    <property type="term" value="P:regulation of sporulation resulting in formation of a cellular spore"/>
    <property type="evidence" value="ECO:0007669"/>
    <property type="project" value="InterPro"/>
</dbReference>
<evidence type="ECO:0000259" key="3">
    <source>
        <dbReference type="Pfam" id="PF08769"/>
    </source>
</evidence>
<protein>
    <recommendedName>
        <fullName evidence="3">Sporulation initiation factor Spo0A C-terminal domain-containing protein</fullName>
    </recommendedName>
</protein>
<dbReference type="Proteomes" id="UP000526125">
    <property type="component" value="Unassembled WGS sequence"/>
</dbReference>
<dbReference type="EMBL" id="JABMCB010000154">
    <property type="protein sequence ID" value="NUU74638.1"/>
    <property type="molecule type" value="Genomic_DNA"/>
</dbReference>
<evidence type="ECO:0000256" key="1">
    <source>
        <dbReference type="ARBA" id="ARBA00023015"/>
    </source>
</evidence>
<dbReference type="GO" id="GO:0005509">
    <property type="term" value="F:calcium ion binding"/>
    <property type="evidence" value="ECO:0007669"/>
    <property type="project" value="InterPro"/>
</dbReference>
<feature type="domain" description="Sporulation initiation factor Spo0A C-terminal" evidence="3">
    <location>
        <begin position="88"/>
        <end position="183"/>
    </location>
</feature>
<accession>A0A7Y6BTB3</accession>
<sequence length="193" mass="22422">MTIAKYFYVWVDETQSIQKLIVEMEELEHTTYQDLQMLGSIISKNDEFAGLPENKLQIFKICADGRMIEITKDIRDDSAALHREAAMTTLHKLGLTSRYQGHKFLVEAMSVLYYKRNISSTLLYKLIAEQQNTSPANVERSIRHSIITTWGKIKGRESYFQSVFPGYERKPTNREFIISLNNYIRSRAVSEKV</sequence>
<dbReference type="SUPFAM" id="SSF46894">
    <property type="entry name" value="C-terminal effector domain of the bipartite response regulators"/>
    <property type="match status" value="1"/>
</dbReference>
<name>A0A7Y6BTB3_9BACL</name>
<dbReference type="Gene3D" id="1.10.10.10">
    <property type="entry name" value="Winged helix-like DNA-binding domain superfamily/Winged helix DNA-binding domain"/>
    <property type="match status" value="1"/>
</dbReference>
<dbReference type="InterPro" id="IPR014879">
    <property type="entry name" value="Spo0A_C"/>
</dbReference>
<dbReference type="RefSeq" id="WP_175394540.1">
    <property type="nucleotide sequence ID" value="NZ_JABMCB010000154.1"/>
</dbReference>
<dbReference type="Pfam" id="PF08769">
    <property type="entry name" value="Spo0A_C"/>
    <property type="match status" value="1"/>
</dbReference>
<gene>
    <name evidence="4" type="ORF">HP552_05210</name>
</gene>
<keyword evidence="2" id="KW-0804">Transcription</keyword>
<dbReference type="GO" id="GO:0003700">
    <property type="term" value="F:DNA-binding transcription factor activity"/>
    <property type="evidence" value="ECO:0007669"/>
    <property type="project" value="InterPro"/>
</dbReference>
<proteinExistence type="predicted"/>
<dbReference type="AlphaFoldDB" id="A0A7Y6BTB3"/>
<evidence type="ECO:0000313" key="5">
    <source>
        <dbReference type="Proteomes" id="UP000526125"/>
    </source>
</evidence>
<dbReference type="InterPro" id="IPR036388">
    <property type="entry name" value="WH-like_DNA-bd_sf"/>
</dbReference>
<evidence type="ECO:0000256" key="2">
    <source>
        <dbReference type="ARBA" id="ARBA00023163"/>
    </source>
</evidence>
<organism evidence="4 5">
    <name type="scientific">Paenibacillus xylanilyticus</name>
    <dbReference type="NCBI Taxonomy" id="248903"/>
    <lineage>
        <taxon>Bacteria</taxon>
        <taxon>Bacillati</taxon>
        <taxon>Bacillota</taxon>
        <taxon>Bacilli</taxon>
        <taxon>Bacillales</taxon>
        <taxon>Paenibacillaceae</taxon>
        <taxon>Paenibacillus</taxon>
    </lineage>
</organism>
<dbReference type="InterPro" id="IPR016032">
    <property type="entry name" value="Sig_transdc_resp-reg_C-effctor"/>
</dbReference>
<dbReference type="GO" id="GO:0005737">
    <property type="term" value="C:cytoplasm"/>
    <property type="evidence" value="ECO:0007669"/>
    <property type="project" value="InterPro"/>
</dbReference>
<evidence type="ECO:0000313" key="4">
    <source>
        <dbReference type="EMBL" id="NUU74638.1"/>
    </source>
</evidence>
<dbReference type="GO" id="GO:0003677">
    <property type="term" value="F:DNA binding"/>
    <property type="evidence" value="ECO:0007669"/>
    <property type="project" value="InterPro"/>
</dbReference>
<reference evidence="4 5" key="1">
    <citation type="submission" date="2020-05" db="EMBL/GenBank/DDBJ databases">
        <title>Genome Sequencing of Type Strains.</title>
        <authorList>
            <person name="Lemaire J.F."/>
            <person name="Inderbitzin P."/>
            <person name="Gregorio O.A."/>
            <person name="Collins S.B."/>
            <person name="Wespe N."/>
            <person name="Knight-Connoni V."/>
        </authorList>
    </citation>
    <scope>NUCLEOTIDE SEQUENCE [LARGE SCALE GENOMIC DNA]</scope>
    <source>
        <strain evidence="4 5">LMG 21957</strain>
    </source>
</reference>
<comment type="caution">
    <text evidence="4">The sequence shown here is derived from an EMBL/GenBank/DDBJ whole genome shotgun (WGS) entry which is preliminary data.</text>
</comment>
<keyword evidence="1" id="KW-0805">Transcription regulation</keyword>
<keyword evidence="5" id="KW-1185">Reference proteome</keyword>